<keyword evidence="2" id="KW-1003">Cell membrane</keyword>
<feature type="transmembrane region" description="Helical" evidence="6">
    <location>
        <begin position="20"/>
        <end position="39"/>
    </location>
</feature>
<keyword evidence="3 6" id="KW-0812">Transmembrane</keyword>
<dbReference type="InterPro" id="IPR005495">
    <property type="entry name" value="LptG/LptF_permease"/>
</dbReference>
<gene>
    <name evidence="7" type="ORF">ACFFGY_07200</name>
</gene>
<accession>A0ABV6JRV9</accession>
<evidence type="ECO:0000313" key="7">
    <source>
        <dbReference type="EMBL" id="MFC0408032.1"/>
    </source>
</evidence>
<reference evidence="7 8" key="1">
    <citation type="submission" date="2024-09" db="EMBL/GenBank/DDBJ databases">
        <authorList>
            <person name="Sun Q."/>
            <person name="Mori K."/>
        </authorList>
    </citation>
    <scope>NUCLEOTIDE SEQUENCE [LARGE SCALE GENOMIC DNA]</scope>
    <source>
        <strain evidence="7 8">TBRC 5777</strain>
    </source>
</reference>
<dbReference type="Pfam" id="PF03739">
    <property type="entry name" value="LptF_LptG"/>
    <property type="match status" value="1"/>
</dbReference>
<evidence type="ECO:0000256" key="5">
    <source>
        <dbReference type="ARBA" id="ARBA00023136"/>
    </source>
</evidence>
<keyword evidence="5 6" id="KW-0472">Membrane</keyword>
<evidence type="ECO:0000313" key="8">
    <source>
        <dbReference type="Proteomes" id="UP001589865"/>
    </source>
</evidence>
<comment type="caution">
    <text evidence="7">The sequence shown here is derived from an EMBL/GenBank/DDBJ whole genome shotgun (WGS) entry which is preliminary data.</text>
</comment>
<dbReference type="RefSeq" id="WP_377043768.1">
    <property type="nucleotide sequence ID" value="NZ_JBHLUN010000005.1"/>
</dbReference>
<dbReference type="EMBL" id="JBHLUN010000005">
    <property type="protein sequence ID" value="MFC0408032.1"/>
    <property type="molecule type" value="Genomic_DNA"/>
</dbReference>
<feature type="transmembrane region" description="Helical" evidence="6">
    <location>
        <begin position="318"/>
        <end position="335"/>
    </location>
</feature>
<feature type="transmembrane region" description="Helical" evidence="6">
    <location>
        <begin position="292"/>
        <end position="311"/>
    </location>
</feature>
<name>A0ABV6JRV9_9PROT</name>
<feature type="transmembrane region" description="Helical" evidence="6">
    <location>
        <begin position="70"/>
        <end position="88"/>
    </location>
</feature>
<keyword evidence="4 6" id="KW-1133">Transmembrane helix</keyword>
<comment type="subcellular location">
    <subcellularLocation>
        <location evidence="1">Cell membrane</location>
        <topology evidence="1">Multi-pass membrane protein</topology>
    </subcellularLocation>
</comment>
<dbReference type="PANTHER" id="PTHR33529:SF6">
    <property type="entry name" value="YJGP_YJGQ FAMILY PERMEASE"/>
    <property type="match status" value="1"/>
</dbReference>
<feature type="transmembrane region" description="Helical" evidence="6">
    <location>
        <begin position="109"/>
        <end position="131"/>
    </location>
</feature>
<evidence type="ECO:0000256" key="4">
    <source>
        <dbReference type="ARBA" id="ARBA00022989"/>
    </source>
</evidence>
<evidence type="ECO:0000256" key="3">
    <source>
        <dbReference type="ARBA" id="ARBA00022692"/>
    </source>
</evidence>
<dbReference type="Proteomes" id="UP001589865">
    <property type="component" value="Unassembled WGS sequence"/>
</dbReference>
<feature type="transmembrane region" description="Helical" evidence="6">
    <location>
        <begin position="351"/>
        <end position="368"/>
    </location>
</feature>
<evidence type="ECO:0000256" key="6">
    <source>
        <dbReference type="SAM" id="Phobius"/>
    </source>
</evidence>
<proteinExistence type="predicted"/>
<evidence type="ECO:0000256" key="1">
    <source>
        <dbReference type="ARBA" id="ARBA00004651"/>
    </source>
</evidence>
<keyword evidence="8" id="KW-1185">Reference proteome</keyword>
<protein>
    <submittedName>
        <fullName evidence="7">LptF/LptG family permease</fullName>
    </submittedName>
</protein>
<dbReference type="PANTHER" id="PTHR33529">
    <property type="entry name" value="SLR0882 PROTEIN-RELATED"/>
    <property type="match status" value="1"/>
</dbReference>
<evidence type="ECO:0000256" key="2">
    <source>
        <dbReference type="ARBA" id="ARBA00022475"/>
    </source>
</evidence>
<sequence length="410" mass="44432">MSAKRYHGGQARRLDRYLLAQLQGPLLAALPVLLLALLLERLLRLFDVAARTGGPIELVLGMVVNLGPHYLGLAIPAAFFAAVYVAVAKLGEAHELDAIWGTGLSLSRLARPFLVLGIVLGIGGIGLYGYAQPYTRYTYRALYDAFIHARWNATVPAGVFTHLGRDAVVTADRASGDGRTLEKVFVFQRRGDGSEIVTTAEHGHLEPTADRQQLRLVLEGGEQLTTLPDGRTRSSRFTDATTLRDVALILPPFRERGADERELTMDELWRGGSAAGAGIAPSRLRSELHGRLARAASLPLLGLLAVPMGLAAKRARRWHGAALGALILVLYQHALQLGESLGDVGKVDPRPAIWGPFLLFAIFTLLVFRRANRHPSEGPFDAALDRVETVARVIGGLARAWRRPAAKAAE</sequence>
<organism evidence="7 8">
    <name type="scientific">Roseomonas elaeocarpi</name>
    <dbReference type="NCBI Taxonomy" id="907779"/>
    <lineage>
        <taxon>Bacteria</taxon>
        <taxon>Pseudomonadati</taxon>
        <taxon>Pseudomonadota</taxon>
        <taxon>Alphaproteobacteria</taxon>
        <taxon>Acetobacterales</taxon>
        <taxon>Roseomonadaceae</taxon>
        <taxon>Roseomonas</taxon>
    </lineage>
</organism>